<dbReference type="InterPro" id="IPR014284">
    <property type="entry name" value="RNA_pol_sigma-70_dom"/>
</dbReference>
<dbReference type="EMBL" id="JAEEGC010000004">
    <property type="protein sequence ID" value="MBV7271467.1"/>
    <property type="molecule type" value="Genomic_DNA"/>
</dbReference>
<comment type="caution">
    <text evidence="7">The sequence shown here is derived from an EMBL/GenBank/DDBJ whole genome shotgun (WGS) entry which is preliminary data.</text>
</comment>
<keyword evidence="8" id="KW-1185">Reference proteome</keyword>
<evidence type="ECO:0000256" key="1">
    <source>
        <dbReference type="ARBA" id="ARBA00023015"/>
    </source>
</evidence>
<protein>
    <submittedName>
        <fullName evidence="7">Sigma-70 family RNA polymerase sigma factor</fullName>
    </submittedName>
</protein>
<evidence type="ECO:0000259" key="6">
    <source>
        <dbReference type="Pfam" id="PF04545"/>
    </source>
</evidence>
<dbReference type="NCBIfam" id="TIGR02937">
    <property type="entry name" value="sigma70-ECF"/>
    <property type="match status" value="1"/>
</dbReference>
<evidence type="ECO:0000313" key="8">
    <source>
        <dbReference type="Proteomes" id="UP000694308"/>
    </source>
</evidence>
<reference evidence="7" key="1">
    <citation type="submission" date="2020-12" db="EMBL/GenBank/DDBJ databases">
        <title>Clostridium thailandense sp. nov., a novel acetogenic bacterium isolated from peat land soil in Thailand.</title>
        <authorList>
            <person name="Chaikitkaew S."/>
            <person name="Birkeland N.K."/>
        </authorList>
    </citation>
    <scope>NUCLEOTIDE SEQUENCE</scope>
    <source>
        <strain evidence="7">PL3</strain>
    </source>
</reference>
<dbReference type="InterPro" id="IPR007630">
    <property type="entry name" value="RNA_pol_sigma70_r4"/>
</dbReference>
<keyword evidence="4" id="KW-0804">Transcription</keyword>
<keyword evidence="3" id="KW-0238">DNA-binding</keyword>
<evidence type="ECO:0000313" key="7">
    <source>
        <dbReference type="EMBL" id="MBV7271467.1"/>
    </source>
</evidence>
<dbReference type="GO" id="GO:0016987">
    <property type="term" value="F:sigma factor activity"/>
    <property type="evidence" value="ECO:0007669"/>
    <property type="project" value="UniProtKB-KW"/>
</dbReference>
<dbReference type="InterPro" id="IPR007627">
    <property type="entry name" value="RNA_pol_sigma70_r2"/>
</dbReference>
<evidence type="ECO:0000256" key="2">
    <source>
        <dbReference type="ARBA" id="ARBA00023082"/>
    </source>
</evidence>
<feature type="domain" description="RNA polymerase sigma-70 region 2" evidence="5">
    <location>
        <begin position="5"/>
        <end position="70"/>
    </location>
</feature>
<evidence type="ECO:0000256" key="4">
    <source>
        <dbReference type="ARBA" id="ARBA00023163"/>
    </source>
</evidence>
<dbReference type="AlphaFoldDB" id="A0A949TLG6"/>
<dbReference type="GO" id="GO:0003677">
    <property type="term" value="F:DNA binding"/>
    <property type="evidence" value="ECO:0007669"/>
    <property type="project" value="UniProtKB-KW"/>
</dbReference>
<dbReference type="Pfam" id="PF04545">
    <property type="entry name" value="Sigma70_r4"/>
    <property type="match status" value="1"/>
</dbReference>
<name>A0A949TLG6_9CLOT</name>
<dbReference type="PANTHER" id="PTHR30385">
    <property type="entry name" value="SIGMA FACTOR F FLAGELLAR"/>
    <property type="match status" value="1"/>
</dbReference>
<accession>A0A949TLG6</accession>
<evidence type="ECO:0000256" key="3">
    <source>
        <dbReference type="ARBA" id="ARBA00023125"/>
    </source>
</evidence>
<evidence type="ECO:0000259" key="5">
    <source>
        <dbReference type="Pfam" id="PF04542"/>
    </source>
</evidence>
<dbReference type="Proteomes" id="UP000694308">
    <property type="component" value="Unassembled WGS sequence"/>
</dbReference>
<dbReference type="GO" id="GO:0006352">
    <property type="term" value="P:DNA-templated transcription initiation"/>
    <property type="evidence" value="ECO:0007669"/>
    <property type="project" value="InterPro"/>
</dbReference>
<dbReference type="Pfam" id="PF04542">
    <property type="entry name" value="Sigma70_r2"/>
    <property type="match status" value="1"/>
</dbReference>
<keyword evidence="2" id="KW-0731">Sigma factor</keyword>
<organism evidence="7 8">
    <name type="scientific">Clostridium thailandense</name>
    <dbReference type="NCBI Taxonomy" id="2794346"/>
    <lineage>
        <taxon>Bacteria</taxon>
        <taxon>Bacillati</taxon>
        <taxon>Bacillota</taxon>
        <taxon>Clostridia</taxon>
        <taxon>Eubacteriales</taxon>
        <taxon>Clostridiaceae</taxon>
        <taxon>Clostridium</taxon>
    </lineage>
</organism>
<proteinExistence type="predicted"/>
<sequence>MEEVIKRYTPFVIKTARSIYVKGQEVEDLIQIGQASIIKAVNMYDTERENAFTTYVFNTIRRTLYLLIRSSVKDAKCCSLNTSNNEGCELIDVLAGDEDIEEEMIKKEEKAMLAKALRKLNEQEKEIIYWFYFEKRSLREYASLKGIYYKTAGDRKKKALRKLKKCLEGMDFNGNI</sequence>
<keyword evidence="1" id="KW-0805">Transcription regulation</keyword>
<feature type="domain" description="RNA polymerase sigma-70 region 4" evidence="6">
    <location>
        <begin position="116"/>
        <end position="165"/>
    </location>
</feature>
<gene>
    <name evidence="7" type="ORF">I6U48_00845</name>
</gene>